<organism evidence="1 2">
    <name type="scientific">Chloebia gouldiae</name>
    <name type="common">Gouldian finch</name>
    <name type="synonym">Erythrura gouldiae</name>
    <dbReference type="NCBI Taxonomy" id="44316"/>
    <lineage>
        <taxon>Eukaryota</taxon>
        <taxon>Metazoa</taxon>
        <taxon>Chordata</taxon>
        <taxon>Craniata</taxon>
        <taxon>Vertebrata</taxon>
        <taxon>Euteleostomi</taxon>
        <taxon>Archelosauria</taxon>
        <taxon>Archosauria</taxon>
        <taxon>Dinosauria</taxon>
        <taxon>Saurischia</taxon>
        <taxon>Theropoda</taxon>
        <taxon>Coelurosauria</taxon>
        <taxon>Aves</taxon>
        <taxon>Neognathae</taxon>
        <taxon>Neoaves</taxon>
        <taxon>Telluraves</taxon>
        <taxon>Australaves</taxon>
        <taxon>Passeriformes</taxon>
        <taxon>Passeroidea</taxon>
        <taxon>Passeridae</taxon>
        <taxon>Chloebia</taxon>
    </lineage>
</organism>
<proteinExistence type="predicted"/>
<evidence type="ECO:0000313" key="1">
    <source>
        <dbReference type="EMBL" id="RLV96389.1"/>
    </source>
</evidence>
<name>A0A3L8S365_CHLGU</name>
<dbReference type="EMBL" id="QUSF01000072">
    <property type="protein sequence ID" value="RLV96389.1"/>
    <property type="molecule type" value="Genomic_DNA"/>
</dbReference>
<reference evidence="1 2" key="1">
    <citation type="journal article" date="2018" name="Proc. R. Soc. B">
        <title>A non-coding region near Follistatin controls head colour polymorphism in the Gouldian finch.</title>
        <authorList>
            <person name="Toomey M.B."/>
            <person name="Marques C.I."/>
            <person name="Andrade P."/>
            <person name="Araujo P.M."/>
            <person name="Sabatino S."/>
            <person name="Gazda M.A."/>
            <person name="Afonso S."/>
            <person name="Lopes R.J."/>
            <person name="Corbo J.C."/>
            <person name="Carneiro M."/>
        </authorList>
    </citation>
    <scope>NUCLEOTIDE SEQUENCE [LARGE SCALE GENOMIC DNA]</scope>
    <source>
        <strain evidence="1">Red01</strain>
        <tissue evidence="1">Muscle</tissue>
    </source>
</reference>
<accession>A0A3L8S365</accession>
<dbReference type="AlphaFoldDB" id="A0A3L8S365"/>
<sequence>METVVNDPLPKKWLTYIWEPLQKWYGLNQSVLHTPSWEPHQGDVVVAAVRPVVLVHHNLLHSDFLLVLLQHQRVIVSNPHYVVASVVAIPEMESCFPHSRREHCRRFVSFPEQITSSSQMGPELSSDWLSFSIPALFPYLHNTELPANHMRVQLRPAVVTDRAPLACMIDLQAALVTALPTCEPQCTLCALVFSPGTFWALFYREFISRALYFIQQHGARAFSKKNKPKTKLPTDNFSICVIPLVITDCAPLATMIDFHSSFMGIAPTGQPDRSEYRAWEQTQDIEQFNMVSDVCLKPSALPVSEPGYKKGMPASLNKLSLLNAYGIALKRYSPSQF</sequence>
<keyword evidence="2" id="KW-1185">Reference proteome</keyword>
<dbReference type="Proteomes" id="UP000276834">
    <property type="component" value="Unassembled WGS sequence"/>
</dbReference>
<evidence type="ECO:0000313" key="2">
    <source>
        <dbReference type="Proteomes" id="UP000276834"/>
    </source>
</evidence>
<gene>
    <name evidence="1" type="ORF">DV515_00012634</name>
</gene>
<protein>
    <submittedName>
        <fullName evidence="1">Uncharacterized protein</fullName>
    </submittedName>
</protein>
<comment type="caution">
    <text evidence="1">The sequence shown here is derived from an EMBL/GenBank/DDBJ whole genome shotgun (WGS) entry which is preliminary data.</text>
</comment>